<evidence type="ECO:0000313" key="4">
    <source>
        <dbReference type="EMBL" id="CAG8459694.1"/>
    </source>
</evidence>
<dbReference type="PROSITE" id="PS50144">
    <property type="entry name" value="MATH"/>
    <property type="match status" value="1"/>
</dbReference>
<dbReference type="SUPFAM" id="SSF54695">
    <property type="entry name" value="POZ domain"/>
    <property type="match status" value="1"/>
</dbReference>
<accession>A0A9N8VT57</accession>
<dbReference type="Proteomes" id="UP000789396">
    <property type="component" value="Unassembled WGS sequence"/>
</dbReference>
<feature type="domain" description="BTB" evidence="2">
    <location>
        <begin position="59"/>
        <end position="131"/>
    </location>
</feature>
<dbReference type="EMBL" id="CAJVPZ010000279">
    <property type="protein sequence ID" value="CAG8459694.1"/>
    <property type="molecule type" value="Genomic_DNA"/>
</dbReference>
<dbReference type="CDD" id="cd18186">
    <property type="entry name" value="BTB_POZ_ZBTB_KLHL-like"/>
    <property type="match status" value="1"/>
</dbReference>
<dbReference type="InterPro" id="IPR002083">
    <property type="entry name" value="MATH/TRAF_dom"/>
</dbReference>
<evidence type="ECO:0000259" key="3">
    <source>
        <dbReference type="PROSITE" id="PS50144"/>
    </source>
</evidence>
<sequence length="284" mass="31950">MEHSTWGEENLMSLDEMDRFISNDTVSLCVKFEIQESIIDALPEIVNPFNKLVNSPKFSDITFRVTDDYGRDKLFYAHKGILASSSPVFEAMLTNGMRETFEDEIHLSQTNHSAFLALLTFIYTFKVNNTSLNNAENLLALADKFAIIPVREECLRYFRLEMNTENVWGIWAIAANVTSEEKIYELVVRWANYSCTNDSSSKLSTRKTSSKSIKVDALSSTPSSSSSASMLSELPKDAGDSSDRLAALPSLLKCVRFPVMQKRYIVEKVEGNATVMSAEIMKDL</sequence>
<name>A0A9N8VT57_9GLOM</name>
<feature type="domain" description="MATH" evidence="3">
    <location>
        <begin position="1"/>
        <end position="32"/>
    </location>
</feature>
<dbReference type="InterPro" id="IPR000210">
    <property type="entry name" value="BTB/POZ_dom"/>
</dbReference>
<evidence type="ECO:0000256" key="1">
    <source>
        <dbReference type="SAM" id="MobiDB-lite"/>
    </source>
</evidence>
<dbReference type="Gene3D" id="1.25.40.420">
    <property type="match status" value="1"/>
</dbReference>
<feature type="non-terminal residue" evidence="4">
    <location>
        <position position="1"/>
    </location>
</feature>
<dbReference type="InterPro" id="IPR051481">
    <property type="entry name" value="BTB-POZ/Galectin-3-binding"/>
</dbReference>
<proteinExistence type="predicted"/>
<dbReference type="PANTHER" id="PTHR24410:SF23">
    <property type="entry name" value="BTB DOMAIN-CONTAINING PROTEIN-RELATED"/>
    <property type="match status" value="1"/>
</dbReference>
<evidence type="ECO:0000313" key="5">
    <source>
        <dbReference type="Proteomes" id="UP000789396"/>
    </source>
</evidence>
<evidence type="ECO:0000259" key="2">
    <source>
        <dbReference type="PROSITE" id="PS50097"/>
    </source>
</evidence>
<dbReference type="PROSITE" id="PS50097">
    <property type="entry name" value="BTB"/>
    <property type="match status" value="1"/>
</dbReference>
<dbReference type="PANTHER" id="PTHR24410">
    <property type="entry name" value="HL07962P-RELATED"/>
    <property type="match status" value="1"/>
</dbReference>
<dbReference type="Gene3D" id="3.30.710.10">
    <property type="entry name" value="Potassium Channel Kv1.1, Chain A"/>
    <property type="match status" value="1"/>
</dbReference>
<dbReference type="Pfam" id="PF00651">
    <property type="entry name" value="BTB"/>
    <property type="match status" value="1"/>
</dbReference>
<reference evidence="4" key="1">
    <citation type="submission" date="2021-06" db="EMBL/GenBank/DDBJ databases">
        <authorList>
            <person name="Kallberg Y."/>
            <person name="Tangrot J."/>
            <person name="Rosling A."/>
        </authorList>
    </citation>
    <scope>NUCLEOTIDE SEQUENCE</scope>
    <source>
        <strain evidence="4">IN212</strain>
    </source>
</reference>
<comment type="caution">
    <text evidence="4">The sequence shown here is derived from an EMBL/GenBank/DDBJ whole genome shotgun (WGS) entry which is preliminary data.</text>
</comment>
<organism evidence="4 5">
    <name type="scientific">Racocetra fulgida</name>
    <dbReference type="NCBI Taxonomy" id="60492"/>
    <lineage>
        <taxon>Eukaryota</taxon>
        <taxon>Fungi</taxon>
        <taxon>Fungi incertae sedis</taxon>
        <taxon>Mucoromycota</taxon>
        <taxon>Glomeromycotina</taxon>
        <taxon>Glomeromycetes</taxon>
        <taxon>Diversisporales</taxon>
        <taxon>Gigasporaceae</taxon>
        <taxon>Racocetra</taxon>
    </lineage>
</organism>
<protein>
    <submittedName>
        <fullName evidence="4">8625_t:CDS:1</fullName>
    </submittedName>
</protein>
<dbReference type="SMART" id="SM00225">
    <property type="entry name" value="BTB"/>
    <property type="match status" value="1"/>
</dbReference>
<keyword evidence="5" id="KW-1185">Reference proteome</keyword>
<feature type="compositionally biased region" description="Low complexity" evidence="1">
    <location>
        <begin position="219"/>
        <end position="232"/>
    </location>
</feature>
<gene>
    <name evidence="4" type="ORF">RFULGI_LOCUS626</name>
</gene>
<feature type="region of interest" description="Disordered" evidence="1">
    <location>
        <begin position="217"/>
        <end position="236"/>
    </location>
</feature>
<dbReference type="OrthoDB" id="2256373at2759"/>
<dbReference type="AlphaFoldDB" id="A0A9N8VT57"/>
<dbReference type="InterPro" id="IPR011333">
    <property type="entry name" value="SKP1/BTB/POZ_sf"/>
</dbReference>